<evidence type="ECO:0000256" key="3">
    <source>
        <dbReference type="SAM" id="Phobius"/>
    </source>
</evidence>
<evidence type="ECO:0000313" key="4">
    <source>
        <dbReference type="EMBL" id="CAB9520944.1"/>
    </source>
</evidence>
<feature type="transmembrane region" description="Helical" evidence="3">
    <location>
        <begin position="427"/>
        <end position="446"/>
    </location>
</feature>
<feature type="transmembrane region" description="Helical" evidence="3">
    <location>
        <begin position="395"/>
        <end position="415"/>
    </location>
</feature>
<feature type="compositionally biased region" description="Polar residues" evidence="2">
    <location>
        <begin position="705"/>
        <end position="718"/>
    </location>
</feature>
<dbReference type="EMBL" id="CAICTM010001147">
    <property type="protein sequence ID" value="CAB9520944.1"/>
    <property type="molecule type" value="Genomic_DNA"/>
</dbReference>
<evidence type="ECO:0000256" key="1">
    <source>
        <dbReference type="ARBA" id="ARBA00010199"/>
    </source>
</evidence>
<accession>A0A9N8EIT9</accession>
<keyword evidence="3" id="KW-0812">Transmembrane</keyword>
<feature type="transmembrane region" description="Helical" evidence="3">
    <location>
        <begin position="323"/>
        <end position="345"/>
    </location>
</feature>
<keyword evidence="3" id="KW-0472">Membrane</keyword>
<dbReference type="GO" id="GO:0016020">
    <property type="term" value="C:membrane"/>
    <property type="evidence" value="ECO:0007669"/>
    <property type="project" value="InterPro"/>
</dbReference>
<feature type="transmembrane region" description="Helical" evidence="3">
    <location>
        <begin position="365"/>
        <end position="383"/>
    </location>
</feature>
<protein>
    <submittedName>
        <fullName evidence="4">Toxin extrusion protein 1</fullName>
    </submittedName>
</protein>
<feature type="transmembrane region" description="Helical" evidence="3">
    <location>
        <begin position="652"/>
        <end position="671"/>
    </location>
</feature>
<dbReference type="Proteomes" id="UP001153069">
    <property type="component" value="Unassembled WGS sequence"/>
</dbReference>
<dbReference type="PANTHER" id="PTHR11206">
    <property type="entry name" value="MULTIDRUG RESISTANCE PROTEIN"/>
    <property type="match status" value="1"/>
</dbReference>
<proteinExistence type="inferred from homology"/>
<dbReference type="GO" id="GO:0042910">
    <property type="term" value="F:xenobiotic transmembrane transporter activity"/>
    <property type="evidence" value="ECO:0007669"/>
    <property type="project" value="InterPro"/>
</dbReference>
<feature type="region of interest" description="Disordered" evidence="2">
    <location>
        <begin position="692"/>
        <end position="777"/>
    </location>
</feature>
<feature type="compositionally biased region" description="Polar residues" evidence="2">
    <location>
        <begin position="88"/>
        <end position="100"/>
    </location>
</feature>
<name>A0A9N8EIT9_9STRA</name>
<dbReference type="Pfam" id="PF01554">
    <property type="entry name" value="MatE"/>
    <property type="match status" value="2"/>
</dbReference>
<feature type="compositionally biased region" description="Low complexity" evidence="2">
    <location>
        <begin position="692"/>
        <end position="704"/>
    </location>
</feature>
<dbReference type="OrthoDB" id="42023at2759"/>
<feature type="compositionally biased region" description="Low complexity" evidence="2">
    <location>
        <begin position="724"/>
        <end position="734"/>
    </location>
</feature>
<feature type="compositionally biased region" description="Low complexity" evidence="2">
    <location>
        <begin position="106"/>
        <end position="121"/>
    </location>
</feature>
<dbReference type="GO" id="GO:0015297">
    <property type="term" value="F:antiporter activity"/>
    <property type="evidence" value="ECO:0007669"/>
    <property type="project" value="InterPro"/>
</dbReference>
<comment type="caution">
    <text evidence="4">The sequence shown here is derived from an EMBL/GenBank/DDBJ whole genome shotgun (WGS) entry which is preliminary data.</text>
</comment>
<feature type="transmembrane region" description="Helical" evidence="3">
    <location>
        <begin position="23"/>
        <end position="47"/>
    </location>
</feature>
<feature type="transmembrane region" description="Helical" evidence="3">
    <location>
        <begin position="553"/>
        <end position="571"/>
    </location>
</feature>
<feature type="region of interest" description="Disordered" evidence="2">
    <location>
        <begin position="59"/>
        <end position="149"/>
    </location>
</feature>
<feature type="transmembrane region" description="Helical" evidence="3">
    <location>
        <begin position="624"/>
        <end position="646"/>
    </location>
</feature>
<gene>
    <name evidence="4" type="ORF">SEMRO_1149_G246520.1</name>
</gene>
<organism evidence="4 5">
    <name type="scientific">Seminavis robusta</name>
    <dbReference type="NCBI Taxonomy" id="568900"/>
    <lineage>
        <taxon>Eukaryota</taxon>
        <taxon>Sar</taxon>
        <taxon>Stramenopiles</taxon>
        <taxon>Ochrophyta</taxon>
        <taxon>Bacillariophyta</taxon>
        <taxon>Bacillariophyceae</taxon>
        <taxon>Bacillariophycidae</taxon>
        <taxon>Naviculales</taxon>
        <taxon>Naviculaceae</taxon>
        <taxon>Seminavis</taxon>
    </lineage>
</organism>
<keyword evidence="3" id="KW-1133">Transmembrane helix</keyword>
<feature type="compositionally biased region" description="Basic residues" evidence="2">
    <location>
        <begin position="136"/>
        <end position="148"/>
    </location>
</feature>
<feature type="compositionally biased region" description="Basic and acidic residues" evidence="2">
    <location>
        <begin position="746"/>
        <end position="765"/>
    </location>
</feature>
<dbReference type="AlphaFoldDB" id="A0A9N8EIT9"/>
<dbReference type="InterPro" id="IPR002528">
    <property type="entry name" value="MATE_fam"/>
</dbReference>
<evidence type="ECO:0000256" key="2">
    <source>
        <dbReference type="SAM" id="MobiDB-lite"/>
    </source>
</evidence>
<feature type="transmembrane region" description="Helical" evidence="3">
    <location>
        <begin position="591"/>
        <end position="612"/>
    </location>
</feature>
<evidence type="ECO:0000313" key="5">
    <source>
        <dbReference type="Proteomes" id="UP001153069"/>
    </source>
</evidence>
<reference evidence="4" key="1">
    <citation type="submission" date="2020-06" db="EMBL/GenBank/DDBJ databases">
        <authorList>
            <consortium name="Plant Systems Biology data submission"/>
        </authorList>
    </citation>
    <scope>NUCLEOTIDE SEQUENCE</scope>
    <source>
        <strain evidence="4">D6</strain>
    </source>
</reference>
<sequence length="777" mass="84652">MGGGNEDEGGFSGYMIKTVDLGPILFCVCLLALFVAYGIVLPLLVFLGERRDALQHAHETTEFFSEDSSEDLPRRKKHDDDNDSKKSPNQQQRVLHGNQNADEEASVVSRSSQQSTSTHSSALGSAVAAILDHPPHYKSKTTRRRRRNREREILKAQWTAGESQAFQMKTMGASTPETLALLQAIHPGGITAPAVVPEREECTVPSVKDATPAAPPPKKYAEDYPTMGVMDKMALISSYDIETKRIVRLSTPFCVQALITGLTDILTVAVVGKLVGTREVSAFVVVTMWVELSSEFVGGLHEALATLCSQAIGARNKELAGSYVQIVVILYTLFFIPFAILWVFYMDAVLRWHGLDEETVRIGTQYTYILVVDLLIDGLGEAIHGLLDVAGFEKYSTLIGATEEILSLVIIFIWALVGNPDLNTVGLIQFGLGVAFLLLNCVIIRWRGWFKAFYKGMFGSVGLLNGKAVWLVCKTASSLSFGMLLTDGEWEILTICAQVLGPAEVVAWGILGTIWKGTHELIDAIADASEIRCAFLLGSGQPDRARVSAYKSLLLGTFAALYLSSLIYMAGEDLPIWFTSDPALQHILGQLVPIFGIANFVMALDTMSWTLVGSQGRYRLATVIVCIASWCVTIPLALLFALAWNVNLEGQMTGFTLGYLAMGVAHSYVLLRSNWYALSEQVMDDHDAENTAANTANTNNTPAEVSSNSDKLTTSSESKPQDPSPSISVISVSSLGKGMVPMEITSSDHEAQDDVPKNDSQKQDFDLLQQGEADKSP</sequence>
<comment type="similarity">
    <text evidence="1">Belongs to the multi antimicrobial extrusion (MATE) (TC 2.A.66.1) family.</text>
</comment>
<keyword evidence="5" id="KW-1185">Reference proteome</keyword>